<dbReference type="PANTHER" id="PTHR43428">
    <property type="entry name" value="ARSENATE REDUCTASE"/>
    <property type="match status" value="1"/>
</dbReference>
<keyword evidence="1" id="KW-0059">Arsenical resistance</keyword>
<dbReference type="PANTHER" id="PTHR43428:SF1">
    <property type="entry name" value="ARSENATE REDUCTASE"/>
    <property type="match status" value="1"/>
</dbReference>
<accession>A0A7X1B9L1</accession>
<organism evidence="3 4">
    <name type="scientific">Pelagicoccus albus</name>
    <dbReference type="NCBI Taxonomy" id="415222"/>
    <lineage>
        <taxon>Bacteria</taxon>
        <taxon>Pseudomonadati</taxon>
        <taxon>Verrucomicrobiota</taxon>
        <taxon>Opitutia</taxon>
        <taxon>Puniceicoccales</taxon>
        <taxon>Pelagicoccaceae</taxon>
        <taxon>Pelagicoccus</taxon>
    </lineage>
</organism>
<proteinExistence type="predicted"/>
<reference evidence="3 4" key="1">
    <citation type="submission" date="2020-07" db="EMBL/GenBank/DDBJ databases">
        <authorList>
            <person name="Feng X."/>
        </authorList>
    </citation>
    <scope>NUCLEOTIDE SEQUENCE [LARGE SCALE GENOMIC DNA]</scope>
    <source>
        <strain evidence="3 4">JCM23202</strain>
    </source>
</reference>
<comment type="caution">
    <text evidence="3">The sequence shown here is derived from an EMBL/GenBank/DDBJ whole genome shotgun (WGS) entry which is preliminary data.</text>
</comment>
<dbReference type="Gene3D" id="3.40.50.2300">
    <property type="match status" value="1"/>
</dbReference>
<protein>
    <submittedName>
        <fullName evidence="3">Arsenate reductase ArsC</fullName>
    </submittedName>
</protein>
<feature type="domain" description="Phosphotyrosine protein phosphatase I" evidence="2">
    <location>
        <begin position="4"/>
        <end position="138"/>
    </location>
</feature>
<sequence length="144" mass="15721">MSKKKILILCTGNSCRSHMAEGILRNALGEAHEVFSAGAKPSGYVHPKAIEVMGEIGIDVSGHESKHLDRFLDAGIDTVITVCGNANDACPVFPGMVNRYHWGFEDPPHAQREGEELVDAFRRIRDEIKLVFEAYAAGLTEAAK</sequence>
<dbReference type="Pfam" id="PF01451">
    <property type="entry name" value="LMWPc"/>
    <property type="match status" value="1"/>
</dbReference>
<gene>
    <name evidence="3" type="ORF">H5P27_17505</name>
</gene>
<evidence type="ECO:0000259" key="2">
    <source>
        <dbReference type="SMART" id="SM00226"/>
    </source>
</evidence>
<dbReference type="Proteomes" id="UP000526501">
    <property type="component" value="Unassembled WGS sequence"/>
</dbReference>
<dbReference type="GO" id="GO:0046685">
    <property type="term" value="P:response to arsenic-containing substance"/>
    <property type="evidence" value="ECO:0007669"/>
    <property type="project" value="UniProtKB-KW"/>
</dbReference>
<evidence type="ECO:0000313" key="4">
    <source>
        <dbReference type="Proteomes" id="UP000526501"/>
    </source>
</evidence>
<dbReference type="SMART" id="SM00226">
    <property type="entry name" value="LMWPc"/>
    <property type="match status" value="1"/>
</dbReference>
<dbReference type="CDD" id="cd16345">
    <property type="entry name" value="LMWP_ArsC"/>
    <property type="match status" value="1"/>
</dbReference>
<dbReference type="InterPro" id="IPR036196">
    <property type="entry name" value="Ptyr_pPase_sf"/>
</dbReference>
<keyword evidence="4" id="KW-1185">Reference proteome</keyword>
<dbReference type="RefSeq" id="WP_185661718.1">
    <property type="nucleotide sequence ID" value="NZ_CAWPOO010000013.1"/>
</dbReference>
<dbReference type="InterPro" id="IPR023485">
    <property type="entry name" value="Ptyr_pPase"/>
</dbReference>
<evidence type="ECO:0000313" key="3">
    <source>
        <dbReference type="EMBL" id="MBC2607854.1"/>
    </source>
</evidence>
<evidence type="ECO:0000256" key="1">
    <source>
        <dbReference type="ARBA" id="ARBA00022849"/>
    </source>
</evidence>
<dbReference type="SUPFAM" id="SSF52788">
    <property type="entry name" value="Phosphotyrosine protein phosphatases I"/>
    <property type="match status" value="1"/>
</dbReference>
<dbReference type="EMBL" id="JACHVC010000013">
    <property type="protein sequence ID" value="MBC2607854.1"/>
    <property type="molecule type" value="Genomic_DNA"/>
</dbReference>
<name>A0A7X1B9L1_9BACT</name>
<dbReference type="AlphaFoldDB" id="A0A7X1B9L1"/>